<dbReference type="AlphaFoldDB" id="A0A212ADX5"/>
<evidence type="ECO:0000313" key="10">
    <source>
        <dbReference type="Proteomes" id="UP000196878"/>
    </source>
</evidence>
<keyword evidence="4" id="KW-0808">Transferase</keyword>
<evidence type="ECO:0000259" key="8">
    <source>
        <dbReference type="SMART" id="SM00911"/>
    </source>
</evidence>
<keyword evidence="7" id="KW-0067">ATP-binding</keyword>
<dbReference type="EMBL" id="NIPW01000008">
    <property type="protein sequence ID" value="OWJ79336.1"/>
    <property type="molecule type" value="Genomic_DNA"/>
</dbReference>
<feature type="domain" description="Signal transduction histidine kinase HWE region" evidence="8">
    <location>
        <begin position="168"/>
        <end position="250"/>
    </location>
</feature>
<comment type="catalytic activity">
    <reaction evidence="1">
        <text>ATP + protein L-histidine = ADP + protein N-phospho-L-histidine.</text>
        <dbReference type="EC" id="2.7.13.3"/>
    </reaction>
</comment>
<dbReference type="OrthoDB" id="9816309at2"/>
<comment type="caution">
    <text evidence="9">The sequence shown here is derived from an EMBL/GenBank/DDBJ whole genome shotgun (WGS) entry which is preliminary data.</text>
</comment>
<dbReference type="PANTHER" id="PTHR41523">
    <property type="entry name" value="TWO-COMPONENT SYSTEM SENSOR PROTEIN"/>
    <property type="match status" value="1"/>
</dbReference>
<evidence type="ECO:0000256" key="7">
    <source>
        <dbReference type="ARBA" id="ARBA00022840"/>
    </source>
</evidence>
<protein>
    <recommendedName>
        <fullName evidence="2">histidine kinase</fullName>
        <ecNumber evidence="2">2.7.13.3</ecNumber>
    </recommendedName>
</protein>
<dbReference type="PANTHER" id="PTHR41523:SF7">
    <property type="entry name" value="HISTIDINE KINASE"/>
    <property type="match status" value="1"/>
</dbReference>
<dbReference type="SMART" id="SM00911">
    <property type="entry name" value="HWE_HK"/>
    <property type="match status" value="1"/>
</dbReference>
<evidence type="ECO:0000256" key="3">
    <source>
        <dbReference type="ARBA" id="ARBA00022553"/>
    </source>
</evidence>
<evidence type="ECO:0000256" key="6">
    <source>
        <dbReference type="ARBA" id="ARBA00022777"/>
    </source>
</evidence>
<keyword evidence="5" id="KW-0547">Nucleotide-binding</keyword>
<dbReference type="Gene3D" id="3.30.565.10">
    <property type="entry name" value="Histidine kinase-like ATPase, C-terminal domain"/>
    <property type="match status" value="1"/>
</dbReference>
<dbReference type="GO" id="GO:0004673">
    <property type="term" value="F:protein histidine kinase activity"/>
    <property type="evidence" value="ECO:0007669"/>
    <property type="project" value="UniProtKB-EC"/>
</dbReference>
<name>A0A212ADX5_9RHOB</name>
<evidence type="ECO:0000256" key="5">
    <source>
        <dbReference type="ARBA" id="ARBA00022741"/>
    </source>
</evidence>
<keyword evidence="10" id="KW-1185">Reference proteome</keyword>
<keyword evidence="3" id="KW-0597">Phosphoprotein</keyword>
<evidence type="ECO:0000256" key="4">
    <source>
        <dbReference type="ARBA" id="ARBA00022679"/>
    </source>
</evidence>
<sequence length="362" mass="40040">MPDRYPFLDLSTAMGRKVAMHDWSSTPLGPIETWPAVLRTTVSLVIRSGFAKCLCWGPEHIAIYNDAFVPILGEKGDCIGLPFSVIWAEAWANIGPIAEKAMSGQSTFIVDYPLEVSRHAGRMEEAFFTFSYSPVVDETGKVCGFMDTVVETTDKVRFERGADLRNRELIHRMKNSYALVRAVVNQTARTSLTKEDLHKKLIERLDAMGQAQDILSLRKNSQASVRDIVRHAVARFNQDAEARVSASGPEVLLNDERTFALTLALHELGTNATKYGALSVDAGKIVVEWTFGPDDQSFHFVWKEIDGPPVASPATKGFGTFLIRQVLAAEFEGDVELDYGEKGLICTMRSPNFGLLQSSSDS</sequence>
<dbReference type="Proteomes" id="UP000196878">
    <property type="component" value="Unassembled WGS sequence"/>
</dbReference>
<dbReference type="InterPro" id="IPR011102">
    <property type="entry name" value="Sig_transdc_His_kinase_HWE"/>
</dbReference>
<gene>
    <name evidence="9" type="ORF">CDV49_05475</name>
</gene>
<keyword evidence="6 9" id="KW-0418">Kinase</keyword>
<dbReference type="Gene3D" id="3.30.450.20">
    <property type="entry name" value="PAS domain"/>
    <property type="match status" value="1"/>
</dbReference>
<dbReference type="GO" id="GO:0005524">
    <property type="term" value="F:ATP binding"/>
    <property type="evidence" value="ECO:0007669"/>
    <property type="project" value="UniProtKB-KW"/>
</dbReference>
<evidence type="ECO:0000256" key="1">
    <source>
        <dbReference type="ARBA" id="ARBA00000085"/>
    </source>
</evidence>
<reference evidence="9 10" key="1">
    <citation type="submission" date="2016-12" db="EMBL/GenBank/DDBJ databases">
        <title>Comparison of Traditional DNA-DNA Hybridization with In Silico Genomic Analysis.</title>
        <authorList>
            <person name="Nicholson A.C."/>
            <person name="Humrighouse B.W."/>
            <person name="Graziano J."/>
            <person name="Lasker B."/>
            <person name="Whitney A.M."/>
            <person name="Mcquiston J.R."/>
        </authorList>
    </citation>
    <scope>NUCLEOTIDE SEQUENCE [LARGE SCALE GENOMIC DNA]</scope>
    <source>
        <strain evidence="9 10">H2240</strain>
    </source>
</reference>
<dbReference type="InterPro" id="IPR036890">
    <property type="entry name" value="HATPase_C_sf"/>
</dbReference>
<evidence type="ECO:0000256" key="2">
    <source>
        <dbReference type="ARBA" id="ARBA00012438"/>
    </source>
</evidence>
<organism evidence="9 10">
    <name type="scientific">Haematobacter genomosp. 1</name>
    <dbReference type="NCBI Taxonomy" id="366618"/>
    <lineage>
        <taxon>Bacteria</taxon>
        <taxon>Pseudomonadati</taxon>
        <taxon>Pseudomonadota</taxon>
        <taxon>Alphaproteobacteria</taxon>
        <taxon>Rhodobacterales</taxon>
        <taxon>Paracoccaceae</taxon>
        <taxon>Haematobacter</taxon>
    </lineage>
</organism>
<dbReference type="EC" id="2.7.13.3" evidence="2"/>
<evidence type="ECO:0000313" key="9">
    <source>
        <dbReference type="EMBL" id="OWJ79336.1"/>
    </source>
</evidence>
<accession>A0A212ADX5</accession>
<dbReference type="Pfam" id="PF07536">
    <property type="entry name" value="HWE_HK"/>
    <property type="match status" value="1"/>
</dbReference>
<proteinExistence type="predicted"/>